<evidence type="ECO:0000313" key="3">
    <source>
        <dbReference type="Proteomes" id="UP000075806"/>
    </source>
</evidence>
<dbReference type="NCBIfam" id="NF011666">
    <property type="entry name" value="PRK15086.1-2"/>
    <property type="match status" value="1"/>
</dbReference>
<dbReference type="GO" id="GO:0034228">
    <property type="term" value="F:ethanolamine transmembrane transporter activity"/>
    <property type="evidence" value="ECO:0007669"/>
    <property type="project" value="InterPro"/>
</dbReference>
<feature type="transmembrane region" description="Helical" evidence="1">
    <location>
        <begin position="106"/>
        <end position="131"/>
    </location>
</feature>
<feature type="transmembrane region" description="Helical" evidence="1">
    <location>
        <begin position="236"/>
        <end position="256"/>
    </location>
</feature>
<dbReference type="GO" id="GO:0005886">
    <property type="term" value="C:plasma membrane"/>
    <property type="evidence" value="ECO:0007669"/>
    <property type="project" value="TreeGrafter"/>
</dbReference>
<dbReference type="RefSeq" id="WP_061949208.1">
    <property type="nucleotide sequence ID" value="NZ_LTAO01000023.1"/>
</dbReference>
<keyword evidence="1" id="KW-0812">Transmembrane</keyword>
<feature type="transmembrane region" description="Helical" evidence="1">
    <location>
        <begin position="203"/>
        <end position="230"/>
    </location>
</feature>
<keyword evidence="1" id="KW-0472">Membrane</keyword>
<dbReference type="NCBIfam" id="NF011667">
    <property type="entry name" value="PRK15086.1-3"/>
    <property type="match status" value="1"/>
</dbReference>
<feature type="transmembrane region" description="Helical" evidence="1">
    <location>
        <begin position="304"/>
        <end position="325"/>
    </location>
</feature>
<dbReference type="Pfam" id="PF04346">
    <property type="entry name" value="EutH"/>
    <property type="match status" value="1"/>
</dbReference>
<feature type="transmembrane region" description="Helical" evidence="1">
    <location>
        <begin position="44"/>
        <end position="66"/>
    </location>
</feature>
<protein>
    <submittedName>
        <fullName evidence="2">Ethanolamine utilization protein EutH</fullName>
    </submittedName>
</protein>
<proteinExistence type="predicted"/>
<dbReference type="EMBL" id="LTAO01000023">
    <property type="protein sequence ID" value="KYG29406.1"/>
    <property type="molecule type" value="Genomic_DNA"/>
</dbReference>
<dbReference type="InterPro" id="IPR007441">
    <property type="entry name" value="EutH"/>
</dbReference>
<evidence type="ECO:0000256" key="1">
    <source>
        <dbReference type="SAM" id="Phobius"/>
    </source>
</evidence>
<accession>A0A162DER6</accession>
<sequence>MNMNQIILAILSLFIIIGAIDYLLGNKFGFGERFKEGMMAMGPLGLVIIGIVSLAPVIANLLLPIVTPVYQMIGADPATFANTILALDMGGFALAEQMALSEEAALFAWVLLGTMLGPTISFTIPVALGLVKRENHPFLAKGIMIGLSTIPLGCLIGGLIAGFSLNLLLKNLIIPSLLSLFIVIGLLFFMNGLMKIFQLIGKFVSLIAIVGLVAISVETLTGLVIIPGLAPITDGIQIVGMIAIVLMGAFPLVTFMTKVLKRPLNRVGESIGLDSSSTAGIIASLAHIIPMFSLLDDMNERGKIVNIAFAVSGAFVLGGHLGFVAGVNQEMVTAMVIGKLTGGASAVLLALTLTRDKTKRNAWRS</sequence>
<keyword evidence="1" id="KW-1133">Transmembrane helix</keyword>
<feature type="transmembrane region" description="Helical" evidence="1">
    <location>
        <begin position="172"/>
        <end position="191"/>
    </location>
</feature>
<name>A0A162DER6_9BACI</name>
<evidence type="ECO:0000313" key="2">
    <source>
        <dbReference type="EMBL" id="KYG29406.1"/>
    </source>
</evidence>
<dbReference type="PANTHER" id="PTHR40089">
    <property type="entry name" value="ETHANOLAMINE UTILIZATION PROTEIN EUTH"/>
    <property type="match status" value="1"/>
</dbReference>
<feature type="transmembrane region" description="Helical" evidence="1">
    <location>
        <begin position="331"/>
        <end position="354"/>
    </location>
</feature>
<gene>
    <name evidence="2" type="ORF">AZF04_07735</name>
</gene>
<feature type="transmembrane region" description="Helical" evidence="1">
    <location>
        <begin position="6"/>
        <end position="24"/>
    </location>
</feature>
<dbReference type="PIRSF" id="PIRSF019466">
    <property type="entry name" value="EutH"/>
    <property type="match status" value="1"/>
</dbReference>
<dbReference type="Proteomes" id="UP000075806">
    <property type="component" value="Unassembled WGS sequence"/>
</dbReference>
<dbReference type="AlphaFoldDB" id="A0A162DER6"/>
<organism evidence="2 3">
    <name type="scientific">Alkalihalobacillus trypoxylicola</name>
    <dbReference type="NCBI Taxonomy" id="519424"/>
    <lineage>
        <taxon>Bacteria</taxon>
        <taxon>Bacillati</taxon>
        <taxon>Bacillota</taxon>
        <taxon>Bacilli</taxon>
        <taxon>Bacillales</taxon>
        <taxon>Bacillaceae</taxon>
        <taxon>Alkalihalobacillus</taxon>
    </lineage>
</organism>
<reference evidence="2" key="1">
    <citation type="submission" date="2016-02" db="EMBL/GenBank/DDBJ databases">
        <title>Genome sequence of Bacillus trypoxylicola KCTC 13244(T).</title>
        <authorList>
            <person name="Jeong H."/>
            <person name="Park S.-H."/>
            <person name="Choi S.-K."/>
        </authorList>
    </citation>
    <scope>NUCLEOTIDE SEQUENCE [LARGE SCALE GENOMIC DNA]</scope>
    <source>
        <strain evidence="2">KCTC 13244</strain>
    </source>
</reference>
<dbReference type="PANTHER" id="PTHR40089:SF1">
    <property type="entry name" value="ETHANOLAMINE PERMEASE EUTH-RELATED"/>
    <property type="match status" value="1"/>
</dbReference>
<dbReference type="OrthoDB" id="9778282at2"/>
<comment type="caution">
    <text evidence="2">The sequence shown here is derived from an EMBL/GenBank/DDBJ whole genome shotgun (WGS) entry which is preliminary data.</text>
</comment>
<keyword evidence="3" id="KW-1185">Reference proteome</keyword>
<feature type="transmembrane region" description="Helical" evidence="1">
    <location>
        <begin position="143"/>
        <end position="166"/>
    </location>
</feature>